<gene>
    <name evidence="3" type="ORF">VTH8203_03951</name>
</gene>
<dbReference type="EMBL" id="OANU01000117">
    <property type="protein sequence ID" value="SNX50296.1"/>
    <property type="molecule type" value="Genomic_DNA"/>
</dbReference>
<dbReference type="InterPro" id="IPR034139">
    <property type="entry name" value="TOPRIM_OLD"/>
</dbReference>
<dbReference type="Proteomes" id="UP000219336">
    <property type="component" value="Unassembled WGS sequence"/>
</dbReference>
<protein>
    <submittedName>
        <fullName evidence="3">Uncharacterized protein</fullName>
    </submittedName>
</protein>
<dbReference type="InterPro" id="IPR041685">
    <property type="entry name" value="AAA_GajA/Old/RecF-like"/>
</dbReference>
<organism evidence="3 4">
    <name type="scientific">Vibrio thalassae</name>
    <dbReference type="NCBI Taxonomy" id="1243014"/>
    <lineage>
        <taxon>Bacteria</taxon>
        <taxon>Pseudomonadati</taxon>
        <taxon>Pseudomonadota</taxon>
        <taxon>Gammaproteobacteria</taxon>
        <taxon>Vibrionales</taxon>
        <taxon>Vibrionaceae</taxon>
        <taxon>Vibrio</taxon>
    </lineage>
</organism>
<dbReference type="OrthoDB" id="3322489at2"/>
<dbReference type="InterPro" id="IPR027417">
    <property type="entry name" value="P-loop_NTPase"/>
</dbReference>
<dbReference type="PANTHER" id="PTHR43581">
    <property type="entry name" value="ATP/GTP PHOSPHATASE"/>
    <property type="match status" value="1"/>
</dbReference>
<dbReference type="PANTHER" id="PTHR43581:SF4">
    <property type="entry name" value="ATP_GTP PHOSPHATASE"/>
    <property type="match status" value="1"/>
</dbReference>
<dbReference type="Pfam" id="PF20469">
    <property type="entry name" value="OLD-like_TOPRIM"/>
    <property type="match status" value="1"/>
</dbReference>
<dbReference type="CDD" id="cd01026">
    <property type="entry name" value="TOPRIM_OLD"/>
    <property type="match status" value="1"/>
</dbReference>
<dbReference type="Pfam" id="PF13175">
    <property type="entry name" value="AAA_15"/>
    <property type="match status" value="1"/>
</dbReference>
<dbReference type="AlphaFoldDB" id="A0A240ENV1"/>
<name>A0A240ENV1_9VIBR</name>
<keyword evidence="4" id="KW-1185">Reference proteome</keyword>
<dbReference type="InterPro" id="IPR051396">
    <property type="entry name" value="Bact_Antivir_Def_Nuclease"/>
</dbReference>
<accession>A0A240ENV1</accession>
<feature type="domain" description="Endonuclease GajA/Old nuclease/RecF-like AAA" evidence="1">
    <location>
        <begin position="5"/>
        <end position="359"/>
    </location>
</feature>
<feature type="domain" description="OLD protein-like TOPRIM" evidence="2">
    <location>
        <begin position="414"/>
        <end position="481"/>
    </location>
</feature>
<reference evidence="4" key="1">
    <citation type="submission" date="2016-06" db="EMBL/GenBank/DDBJ databases">
        <authorList>
            <person name="Rodrigo-Torres L."/>
            <person name="Arahal R.D."/>
            <person name="Lucena T."/>
        </authorList>
    </citation>
    <scope>NUCLEOTIDE SEQUENCE [LARGE SCALE GENOMIC DNA]</scope>
    <source>
        <strain evidence="4">CECT8203</strain>
    </source>
</reference>
<evidence type="ECO:0000313" key="3">
    <source>
        <dbReference type="EMBL" id="SNX50296.1"/>
    </source>
</evidence>
<sequence>MTVRLEKLLVSNFRSIGSTPVEIELDDIVILVGGNNFGKSTILKAYHSAVNSEKLGLDDFHNRVFDKNTLPTVEIHTRCSGTDKPSEHFYTPEENETEETSYLIKERFIWKQKDKAPTRYGYLVKEGRFAEDTDKPRMPWSNDGASKKNRPKAHLVGTFSNPEEQSEAIQSILVDVFLEEQVRNFKPKEQDADYSSLYDQMSSLKKEFVEQSTETLETLAEEISQYASKIIPSHKLKISISEKDIASSNLKIFDSSEVDVRFGKGEQVFPISHHGSGARRTLLWSVLKQIAEMGYESSGKKTSKYNKLEDFKSHLLLLDEPELSLHPSACRETRDMLYNLAENNENWQVMITTHSPSFIDLTRDHTKIIRVENNSNDEVEATTIFRPDQINFTEDETESLKLFNLLNPDVMEFFFGGKVFLVEGDTEYTAFGKVIKDYKEKDDTTFDDLFILRCGGKVQVSMFMKILNHFKKSYFVLHDIDTKEILKYRQMKDDVTGKKERRPNIEKNPAWTNNSKILEQMSEYSQVFGSIIDFETAYFNEPVSAGKPENAVAKMKDKKIYNTIENLLLAIVTQDKTKLPSGAIEWDAIEQISDKFDSFANSFPDVIPLWQDSCHC</sequence>
<evidence type="ECO:0000313" key="4">
    <source>
        <dbReference type="Proteomes" id="UP000219336"/>
    </source>
</evidence>
<dbReference type="RefSeq" id="WP_096995240.1">
    <property type="nucleotide sequence ID" value="NZ_JBHSII010000011.1"/>
</dbReference>
<dbReference type="SUPFAM" id="SSF52540">
    <property type="entry name" value="P-loop containing nucleoside triphosphate hydrolases"/>
    <property type="match status" value="1"/>
</dbReference>
<proteinExistence type="predicted"/>
<dbReference type="Gene3D" id="3.40.50.300">
    <property type="entry name" value="P-loop containing nucleotide triphosphate hydrolases"/>
    <property type="match status" value="1"/>
</dbReference>
<evidence type="ECO:0000259" key="2">
    <source>
        <dbReference type="Pfam" id="PF20469"/>
    </source>
</evidence>
<evidence type="ECO:0000259" key="1">
    <source>
        <dbReference type="Pfam" id="PF13175"/>
    </source>
</evidence>